<reference evidence="2 3" key="1">
    <citation type="submission" date="2019-04" db="EMBL/GenBank/DDBJ databases">
        <title>Friends and foes A comparative genomics study of 23 Aspergillus species from section Flavi.</title>
        <authorList>
            <consortium name="DOE Joint Genome Institute"/>
            <person name="Kjaerbolling I."/>
            <person name="Vesth T."/>
            <person name="Frisvad J.C."/>
            <person name="Nybo J.L."/>
            <person name="Theobald S."/>
            <person name="Kildgaard S."/>
            <person name="Isbrandt T."/>
            <person name="Kuo A."/>
            <person name="Sato A."/>
            <person name="Lyhne E.K."/>
            <person name="Kogle M.E."/>
            <person name="Wiebenga A."/>
            <person name="Kun R.S."/>
            <person name="Lubbers R.J."/>
            <person name="Makela M.R."/>
            <person name="Barry K."/>
            <person name="Chovatia M."/>
            <person name="Clum A."/>
            <person name="Daum C."/>
            <person name="Haridas S."/>
            <person name="He G."/>
            <person name="LaButti K."/>
            <person name="Lipzen A."/>
            <person name="Mondo S."/>
            <person name="Riley R."/>
            <person name="Salamov A."/>
            <person name="Simmons B.A."/>
            <person name="Magnuson J.K."/>
            <person name="Henrissat B."/>
            <person name="Mortensen U.H."/>
            <person name="Larsen T.O."/>
            <person name="Devries R.P."/>
            <person name="Grigoriev I.V."/>
            <person name="Machida M."/>
            <person name="Baker S.E."/>
            <person name="Andersen M.R."/>
        </authorList>
    </citation>
    <scope>NUCLEOTIDE SEQUENCE [LARGE SCALE GENOMIC DNA]</scope>
    <source>
        <strain evidence="2 3">CBS 117626</strain>
    </source>
</reference>
<dbReference type="InterPro" id="IPR036047">
    <property type="entry name" value="F-box-like_dom_sf"/>
</dbReference>
<dbReference type="EMBL" id="ML738600">
    <property type="protein sequence ID" value="KAE8165419.1"/>
    <property type="molecule type" value="Genomic_DNA"/>
</dbReference>
<evidence type="ECO:0000259" key="1">
    <source>
        <dbReference type="Pfam" id="PF00646"/>
    </source>
</evidence>
<accession>A0A5N6V3D7</accession>
<gene>
    <name evidence="2" type="ORF">BDV40DRAFT_297448</name>
</gene>
<protein>
    <recommendedName>
        <fullName evidence="1">F-box domain-containing protein</fullName>
    </recommendedName>
</protein>
<dbReference type="AlphaFoldDB" id="A0A5N6V3D7"/>
<evidence type="ECO:0000313" key="2">
    <source>
        <dbReference type="EMBL" id="KAE8165419.1"/>
    </source>
</evidence>
<feature type="domain" description="F-box" evidence="1">
    <location>
        <begin position="36"/>
        <end position="70"/>
    </location>
</feature>
<dbReference type="InterPro" id="IPR001810">
    <property type="entry name" value="F-box_dom"/>
</dbReference>
<dbReference type="Proteomes" id="UP000326950">
    <property type="component" value="Unassembled WGS sequence"/>
</dbReference>
<organism evidence="2 3">
    <name type="scientific">Aspergillus tamarii</name>
    <dbReference type="NCBI Taxonomy" id="41984"/>
    <lineage>
        <taxon>Eukaryota</taxon>
        <taxon>Fungi</taxon>
        <taxon>Dikarya</taxon>
        <taxon>Ascomycota</taxon>
        <taxon>Pezizomycotina</taxon>
        <taxon>Eurotiomycetes</taxon>
        <taxon>Eurotiomycetidae</taxon>
        <taxon>Eurotiales</taxon>
        <taxon>Aspergillaceae</taxon>
        <taxon>Aspergillus</taxon>
        <taxon>Aspergillus subgen. Circumdati</taxon>
    </lineage>
</organism>
<dbReference type="OrthoDB" id="3800738at2759"/>
<dbReference type="SUPFAM" id="SSF81383">
    <property type="entry name" value="F-box domain"/>
    <property type="match status" value="1"/>
</dbReference>
<name>A0A5N6V3D7_ASPTM</name>
<sequence>MSDPVVMISLERSRRSMLPENRAQRLSDASRILFIPEILEAILLSLDMHTLLISARVCCTWNNLIKSSRRIQQALFYIPSDTVAPDQPRVKNPLVVEKIWVEFIRTQLYSRPRVSGWLCGGLRGIPYISSEKREQAYLRPEASWRRMLLQQPPNSIVRFWNPEDPDRPYSHHRGMIDTHAKWTPNRDYIRMEDMQYWVDIGAFSPGPLPFLCWVDPLLMSKVRSRKRLARDALLTKYLAQFDLTINTDDKHGYPTIIPDPDDPIPRKQAWFPEWCKERDVTLLGGEPN</sequence>
<evidence type="ECO:0000313" key="3">
    <source>
        <dbReference type="Proteomes" id="UP000326950"/>
    </source>
</evidence>
<keyword evidence="3" id="KW-1185">Reference proteome</keyword>
<proteinExistence type="predicted"/>
<dbReference type="Pfam" id="PF00646">
    <property type="entry name" value="F-box"/>
    <property type="match status" value="1"/>
</dbReference>